<evidence type="ECO:0000256" key="6">
    <source>
        <dbReference type="RuleBase" id="RU361228"/>
    </source>
</evidence>
<evidence type="ECO:0000256" key="1">
    <source>
        <dbReference type="ARBA" id="ARBA00009558"/>
    </source>
</evidence>
<dbReference type="GO" id="GO:0016779">
    <property type="term" value="F:nucleotidyltransferase activity"/>
    <property type="evidence" value="ECO:0007669"/>
    <property type="project" value="UniProtKB-KW"/>
</dbReference>
<proteinExistence type="inferred from homology"/>
<dbReference type="Gene3D" id="3.90.176.10">
    <property type="entry name" value="Toxin ADP-ribosyltransferase, Chain A, domain 1"/>
    <property type="match status" value="1"/>
</dbReference>
<comment type="catalytic activity">
    <reaction evidence="5 6">
        <text>L-arginyl-[protein] + NAD(+) = N(omega)-(ADP-D-ribosyl)-L-arginyl-[protein] + nicotinamide + H(+)</text>
        <dbReference type="Rhea" id="RHEA:19149"/>
        <dbReference type="Rhea" id="RHEA-COMP:10532"/>
        <dbReference type="Rhea" id="RHEA-COMP:15087"/>
        <dbReference type="ChEBI" id="CHEBI:15378"/>
        <dbReference type="ChEBI" id="CHEBI:17154"/>
        <dbReference type="ChEBI" id="CHEBI:29965"/>
        <dbReference type="ChEBI" id="CHEBI:57540"/>
        <dbReference type="ChEBI" id="CHEBI:142554"/>
        <dbReference type="EC" id="2.4.2.31"/>
    </reaction>
</comment>
<dbReference type="Proteomes" id="UP000663828">
    <property type="component" value="Unassembled WGS sequence"/>
</dbReference>
<keyword evidence="3 6" id="KW-0808">Transferase</keyword>
<organism evidence="7 8">
    <name type="scientific">Adineta ricciae</name>
    <name type="common">Rotifer</name>
    <dbReference type="NCBI Taxonomy" id="249248"/>
    <lineage>
        <taxon>Eukaryota</taxon>
        <taxon>Metazoa</taxon>
        <taxon>Spiralia</taxon>
        <taxon>Gnathifera</taxon>
        <taxon>Rotifera</taxon>
        <taxon>Eurotatoria</taxon>
        <taxon>Bdelloidea</taxon>
        <taxon>Adinetida</taxon>
        <taxon>Adinetidae</taxon>
        <taxon>Adineta</taxon>
    </lineage>
</organism>
<dbReference type="EC" id="2.4.2.31" evidence="6"/>
<evidence type="ECO:0000256" key="2">
    <source>
        <dbReference type="ARBA" id="ARBA00022676"/>
    </source>
</evidence>
<sequence length="161" mass="18754">MDTPLCNALHKENNAFSTLLYLHLDRLKQWSLSKCEIYRGVTKDNFDDYQKAKENTNHIIQICALQSTSLSKEVAKCFADNVNPESYAILFYFKFPNECPTAIRINEFSNFRDENEVLLLPFTLFKIIDIKEDSPKYLIISLENVPVPPATFNVIWRQIQI</sequence>
<evidence type="ECO:0000256" key="4">
    <source>
        <dbReference type="ARBA" id="ARBA00022695"/>
    </source>
</evidence>
<reference evidence="7" key="1">
    <citation type="submission" date="2021-02" db="EMBL/GenBank/DDBJ databases">
        <authorList>
            <person name="Nowell W R."/>
        </authorList>
    </citation>
    <scope>NUCLEOTIDE SEQUENCE</scope>
</reference>
<name>A0A815N7M5_ADIRI</name>
<gene>
    <name evidence="7" type="ORF">XAT740_LOCUS35878</name>
</gene>
<dbReference type="EMBL" id="CAJNOR010003634">
    <property type="protein sequence ID" value="CAF1432814.1"/>
    <property type="molecule type" value="Genomic_DNA"/>
</dbReference>
<dbReference type="AlphaFoldDB" id="A0A815N7M5"/>
<keyword evidence="2 6" id="KW-0328">Glycosyltransferase</keyword>
<keyword evidence="6" id="KW-0521">NADP</keyword>
<dbReference type="Pfam" id="PF01129">
    <property type="entry name" value="ART"/>
    <property type="match status" value="1"/>
</dbReference>
<dbReference type="InterPro" id="IPR000768">
    <property type="entry name" value="ART"/>
</dbReference>
<comment type="caution">
    <text evidence="7">The sequence shown here is derived from an EMBL/GenBank/DDBJ whole genome shotgun (WGS) entry which is preliminary data.</text>
</comment>
<evidence type="ECO:0000256" key="5">
    <source>
        <dbReference type="ARBA" id="ARBA00047597"/>
    </source>
</evidence>
<evidence type="ECO:0000313" key="8">
    <source>
        <dbReference type="Proteomes" id="UP000663828"/>
    </source>
</evidence>
<dbReference type="PROSITE" id="PS51996">
    <property type="entry name" value="TR_MART"/>
    <property type="match status" value="1"/>
</dbReference>
<keyword evidence="8" id="KW-1185">Reference proteome</keyword>
<dbReference type="GO" id="GO:0106274">
    <property type="term" value="F:NAD+-protein-arginine ADP-ribosyltransferase activity"/>
    <property type="evidence" value="ECO:0007669"/>
    <property type="project" value="UniProtKB-EC"/>
</dbReference>
<accession>A0A815N7M5</accession>
<keyword evidence="4" id="KW-0548">Nucleotidyltransferase</keyword>
<comment type="similarity">
    <text evidence="1 6">Belongs to the Arg-specific ADP-ribosyltransferase family.</text>
</comment>
<evidence type="ECO:0000313" key="7">
    <source>
        <dbReference type="EMBL" id="CAF1432814.1"/>
    </source>
</evidence>
<protein>
    <recommendedName>
        <fullName evidence="6">NAD(P)(+)--arginine ADP-ribosyltransferase</fullName>
        <ecNumber evidence="6">2.4.2.31</ecNumber>
    </recommendedName>
    <alternativeName>
        <fullName evidence="6">Mono(ADP-ribosyl)transferase</fullName>
    </alternativeName>
</protein>
<keyword evidence="6" id="KW-0520">NAD</keyword>
<evidence type="ECO:0000256" key="3">
    <source>
        <dbReference type="ARBA" id="ARBA00022679"/>
    </source>
</evidence>
<dbReference type="SUPFAM" id="SSF56399">
    <property type="entry name" value="ADP-ribosylation"/>
    <property type="match status" value="1"/>
</dbReference>